<dbReference type="Pfam" id="PF01081">
    <property type="entry name" value="Aldolase"/>
    <property type="match status" value="1"/>
</dbReference>
<keyword evidence="5" id="KW-0119">Carbohydrate metabolism</keyword>
<proteinExistence type="inferred from homology"/>
<keyword evidence="4" id="KW-0456">Lyase</keyword>
<organism evidence="6 7">
    <name type="scientific">Cereibacter sphaeroides</name>
    <name type="common">Rhodobacter sphaeroides</name>
    <dbReference type="NCBI Taxonomy" id="1063"/>
    <lineage>
        <taxon>Bacteria</taxon>
        <taxon>Pseudomonadati</taxon>
        <taxon>Pseudomonadota</taxon>
        <taxon>Alphaproteobacteria</taxon>
        <taxon>Rhodobacterales</taxon>
        <taxon>Paracoccaceae</taxon>
        <taxon>Cereibacter</taxon>
    </lineage>
</organism>
<gene>
    <name evidence="6" type="ORF">D1114_21740</name>
</gene>
<evidence type="ECO:0000256" key="3">
    <source>
        <dbReference type="ARBA" id="ARBA00011233"/>
    </source>
</evidence>
<evidence type="ECO:0000256" key="1">
    <source>
        <dbReference type="ARBA" id="ARBA00004761"/>
    </source>
</evidence>
<comment type="caution">
    <text evidence="6">The sequence shown here is derived from an EMBL/GenBank/DDBJ whole genome shotgun (WGS) entry which is preliminary data.</text>
</comment>
<dbReference type="AlphaFoldDB" id="A0AAX1UFQ7"/>
<evidence type="ECO:0000313" key="6">
    <source>
        <dbReference type="EMBL" id="RHZ90895.1"/>
    </source>
</evidence>
<dbReference type="CDD" id="cd00452">
    <property type="entry name" value="KDPG_aldolase"/>
    <property type="match status" value="1"/>
</dbReference>
<dbReference type="PANTHER" id="PTHR30246:SF1">
    <property type="entry name" value="2-DEHYDRO-3-DEOXY-6-PHOSPHOGALACTONATE ALDOLASE-RELATED"/>
    <property type="match status" value="1"/>
</dbReference>
<dbReference type="EMBL" id="QWGP01000043">
    <property type="protein sequence ID" value="RHZ90895.1"/>
    <property type="molecule type" value="Genomic_DNA"/>
</dbReference>
<evidence type="ECO:0000256" key="2">
    <source>
        <dbReference type="ARBA" id="ARBA00006906"/>
    </source>
</evidence>
<dbReference type="NCBIfam" id="NF006600">
    <property type="entry name" value="PRK09140.1"/>
    <property type="match status" value="1"/>
</dbReference>
<dbReference type="RefSeq" id="WP_119001449.1">
    <property type="nucleotide sequence ID" value="NZ_QWGP01000043.1"/>
</dbReference>
<name>A0AAX1UFQ7_CERSP</name>
<dbReference type="GO" id="GO:0016829">
    <property type="term" value="F:lyase activity"/>
    <property type="evidence" value="ECO:0007669"/>
    <property type="project" value="UniProtKB-KW"/>
</dbReference>
<dbReference type="InterPro" id="IPR013785">
    <property type="entry name" value="Aldolase_TIM"/>
</dbReference>
<evidence type="ECO:0000313" key="7">
    <source>
        <dbReference type="Proteomes" id="UP000266305"/>
    </source>
</evidence>
<comment type="similarity">
    <text evidence="2">Belongs to the KHG/KDPG aldolase family.</text>
</comment>
<dbReference type="Proteomes" id="UP000266305">
    <property type="component" value="Unassembled WGS sequence"/>
</dbReference>
<comment type="subunit">
    <text evidence="3">Homotrimer.</text>
</comment>
<accession>A0AAX1UFQ7</accession>
<sequence length="210" mass="21441">MAMSPWPKLKRDLVAILRGIRPEEVEPILERLIEAGFEAIEIPLNSPDPFVSIERAARLAPASVMIGAGTVLTPADVDRLAGCGGRLLVSPNVDGAVLDRAGELGLVSMPGIMTPTEAFTALRHGASGLKVFPAGVLGPAGIGAMRAVLPKATVIGAVGGIDETSFAAYRAVGVAAFGLGSSLYRPGMTADEVAVRAERSIAAFDAAAAG</sequence>
<protein>
    <submittedName>
        <fullName evidence="6">2-dehydro-3-deoxy-6-phosphogalactonate aldolase</fullName>
    </submittedName>
</protein>
<dbReference type="InterPro" id="IPR000887">
    <property type="entry name" value="Aldlse_KDPG_KHG"/>
</dbReference>
<comment type="pathway">
    <text evidence="1">Carbohydrate acid metabolism.</text>
</comment>
<evidence type="ECO:0000256" key="5">
    <source>
        <dbReference type="ARBA" id="ARBA00023277"/>
    </source>
</evidence>
<dbReference type="SUPFAM" id="SSF51569">
    <property type="entry name" value="Aldolase"/>
    <property type="match status" value="1"/>
</dbReference>
<dbReference type="PANTHER" id="PTHR30246">
    <property type="entry name" value="2-KETO-3-DEOXY-6-PHOSPHOGLUCONATE ALDOLASE"/>
    <property type="match status" value="1"/>
</dbReference>
<reference evidence="6 7" key="1">
    <citation type="submission" date="2018-08" db="EMBL/GenBank/DDBJ databases">
        <title>Draft genome sequence of Rhodobacter sphaeroides FY.</title>
        <authorList>
            <person name="Rayyan A."/>
            <person name="Meyer T.E."/>
            <person name="Kyndt J.A."/>
        </authorList>
    </citation>
    <scope>NUCLEOTIDE SEQUENCE [LARGE SCALE GENOMIC DNA]</scope>
    <source>
        <strain evidence="6 7">FY</strain>
    </source>
</reference>
<evidence type="ECO:0000256" key="4">
    <source>
        <dbReference type="ARBA" id="ARBA00023239"/>
    </source>
</evidence>
<dbReference type="Gene3D" id="3.20.20.70">
    <property type="entry name" value="Aldolase class I"/>
    <property type="match status" value="1"/>
</dbReference>